<reference evidence="1 2" key="1">
    <citation type="submission" date="2019-07" db="EMBL/GenBank/DDBJ databases">
        <title>Whole genome shotgun sequence of Skermanella aerolata NBRC 106429.</title>
        <authorList>
            <person name="Hosoyama A."/>
            <person name="Uohara A."/>
            <person name="Ohji S."/>
            <person name="Ichikawa N."/>
        </authorList>
    </citation>
    <scope>NUCLEOTIDE SEQUENCE [LARGE SCALE GENOMIC DNA]</scope>
    <source>
        <strain evidence="1 2">NBRC 106429</strain>
    </source>
</reference>
<evidence type="ECO:0000313" key="1">
    <source>
        <dbReference type="EMBL" id="GEO43417.1"/>
    </source>
</evidence>
<organism evidence="1 2">
    <name type="scientific">Skermanella aerolata</name>
    <dbReference type="NCBI Taxonomy" id="393310"/>
    <lineage>
        <taxon>Bacteria</taxon>
        <taxon>Pseudomonadati</taxon>
        <taxon>Pseudomonadota</taxon>
        <taxon>Alphaproteobacteria</taxon>
        <taxon>Rhodospirillales</taxon>
        <taxon>Azospirillaceae</taxon>
        <taxon>Skermanella</taxon>
    </lineage>
</organism>
<evidence type="ECO:0000313" key="2">
    <source>
        <dbReference type="Proteomes" id="UP000321523"/>
    </source>
</evidence>
<comment type="caution">
    <text evidence="1">The sequence shown here is derived from an EMBL/GenBank/DDBJ whole genome shotgun (WGS) entry which is preliminary data.</text>
</comment>
<dbReference type="RefSeq" id="WP_157599383.1">
    <property type="nucleotide sequence ID" value="NZ_BJYZ01000083.1"/>
</dbReference>
<protein>
    <recommendedName>
        <fullName evidence="3">Transposase</fullName>
    </recommendedName>
</protein>
<name>A0A512E3X1_9PROT</name>
<accession>A0A512E3X1</accession>
<keyword evidence="2" id="KW-1185">Reference proteome</keyword>
<gene>
    <name evidence="1" type="ORF">SAE02_75650</name>
</gene>
<sequence>MKLSLRDLAEILLLRGLVFSHEAIRDWEARLASLLTDALRQRRRGKAGRSWYVDET</sequence>
<proteinExistence type="predicted"/>
<dbReference type="EMBL" id="BJYZ01000083">
    <property type="protein sequence ID" value="GEO43417.1"/>
    <property type="molecule type" value="Genomic_DNA"/>
</dbReference>
<dbReference type="Proteomes" id="UP000321523">
    <property type="component" value="Unassembled WGS sequence"/>
</dbReference>
<dbReference type="AlphaFoldDB" id="A0A512E3X1"/>
<evidence type="ECO:0008006" key="3">
    <source>
        <dbReference type="Google" id="ProtNLM"/>
    </source>
</evidence>